<dbReference type="RefSeq" id="WP_065994863.1">
    <property type="nucleotide sequence ID" value="NZ_CP029397.2"/>
</dbReference>
<evidence type="ECO:0000313" key="2">
    <source>
        <dbReference type="Proteomes" id="UP000245977"/>
    </source>
</evidence>
<proteinExistence type="predicted"/>
<accession>A0A2S2FBU6</accession>
<gene>
    <name evidence="1" type="ORF">DJ533_07590</name>
</gene>
<reference evidence="1" key="1">
    <citation type="submission" date="2019-08" db="EMBL/GenBank/DDBJ databases">
        <title>The complete genome of Acinetobacter defluvii strain WCHAD010030.</title>
        <authorList>
            <person name="Hu Y."/>
            <person name="Qin J."/>
            <person name="Feng Y."/>
            <person name="Zong Z."/>
        </authorList>
    </citation>
    <scope>NUCLEOTIDE SEQUENCE</scope>
    <source>
        <strain evidence="1">WCHA30</strain>
    </source>
</reference>
<dbReference type="OrthoDB" id="6707209at2"/>
<sequence length="260" mass="30175">MTQLITLTPLQKIQIDPEDLLSIKRNDLVPLLDNQSRLNLYADQLIQAQSVLLNGVDTHLTQKLSQVIAQIIEQLSNSQKKLKQRKFNALQKWLGLDLEFSAGQVKYFKDLDVLIQEANYLNQKIAIEIQKSQSRYQQALGFREQMAKYIRAAQEFLGEYPAFVKNRHPLDNFEERLSKKIHTLETLQASNDIALTQMQLTQQLSLSLMDRFKEAQQVLIPAWQYHLKQNAEQQSRASVQELDKSREKLITSLKKSLEQK</sequence>
<dbReference type="KEGG" id="adv:DJ533_07590"/>
<protein>
    <submittedName>
        <fullName evidence="1">Tellurium resistance protein</fullName>
    </submittedName>
</protein>
<name>A0A2S2FBU6_9GAMM</name>
<dbReference type="STRING" id="1871111.GCA_001704615_00981"/>
<keyword evidence="2" id="KW-1185">Reference proteome</keyword>
<organism evidence="1 2">
    <name type="scientific">Acinetobacter defluvii</name>
    <dbReference type="NCBI Taxonomy" id="1871111"/>
    <lineage>
        <taxon>Bacteria</taxon>
        <taxon>Pseudomonadati</taxon>
        <taxon>Pseudomonadota</taxon>
        <taxon>Gammaproteobacteria</taxon>
        <taxon>Moraxellales</taxon>
        <taxon>Moraxellaceae</taxon>
        <taxon>Acinetobacter</taxon>
    </lineage>
</organism>
<evidence type="ECO:0000313" key="1">
    <source>
        <dbReference type="EMBL" id="AWL28434.1"/>
    </source>
</evidence>
<dbReference type="Proteomes" id="UP000245977">
    <property type="component" value="Chromosome"/>
</dbReference>
<dbReference type="AlphaFoldDB" id="A0A2S2FBU6"/>
<dbReference type="EMBL" id="CP029397">
    <property type="protein sequence ID" value="AWL28434.1"/>
    <property type="molecule type" value="Genomic_DNA"/>
</dbReference>